<gene>
    <name evidence="4" type="ORF">EHSB41UT_01074</name>
</gene>
<reference evidence="4 5" key="1">
    <citation type="submission" date="2017-03" db="EMBL/GenBank/DDBJ databases">
        <authorList>
            <person name="Afonso C.L."/>
            <person name="Miller P.J."/>
            <person name="Scott M.A."/>
            <person name="Spackman E."/>
            <person name="Goraichik I."/>
            <person name="Dimitrov K.M."/>
            <person name="Suarez D.L."/>
            <person name="Swayne D.E."/>
        </authorList>
    </citation>
    <scope>NUCLEOTIDE SEQUENCE [LARGE SCALE GENOMIC DNA]</scope>
    <source>
        <strain evidence="4">SB41UT1</strain>
    </source>
</reference>
<dbReference type="RefSeq" id="WP_087107632.1">
    <property type="nucleotide sequence ID" value="NZ_CBCSCN010000001.1"/>
</dbReference>
<proteinExistence type="predicted"/>
<dbReference type="InterPro" id="IPR027385">
    <property type="entry name" value="Beta-barrel_OMP"/>
</dbReference>
<sequence>MKKTLLALAFLSASSASFADSWLYGGVSVGQSDFDGKDETAYSVHVGTGILPFIGVEGGYTNHGRFDISNVKGGGDVSLDSTYAAIKPSWNFGDLQVYAKGGVHRWTLDASQTSRFKNDDGYDVMWSVGADMEVFGPFALGANYTNYKMDGEDVGSYNLTATLHFF</sequence>
<dbReference type="AlphaFoldDB" id="A0A1X7AGG8"/>
<evidence type="ECO:0000313" key="5">
    <source>
        <dbReference type="Proteomes" id="UP000196573"/>
    </source>
</evidence>
<evidence type="ECO:0000256" key="1">
    <source>
        <dbReference type="ARBA" id="ARBA00022729"/>
    </source>
</evidence>
<dbReference type="Proteomes" id="UP000196573">
    <property type="component" value="Unassembled WGS sequence"/>
</dbReference>
<accession>A0A1X7AGG8</accession>
<keyword evidence="4" id="KW-0812">Transmembrane</keyword>
<name>A0A1X7AGG8_9GAMM</name>
<protein>
    <submittedName>
        <fullName evidence="4">OmpA-like transmembrane domain protein</fullName>
    </submittedName>
</protein>
<dbReference type="SUPFAM" id="SSF56925">
    <property type="entry name" value="OMPA-like"/>
    <property type="match status" value="1"/>
</dbReference>
<dbReference type="Pfam" id="PF13505">
    <property type="entry name" value="OMP_b-brl"/>
    <property type="match status" value="1"/>
</dbReference>
<feature type="signal peptide" evidence="2">
    <location>
        <begin position="1"/>
        <end position="19"/>
    </location>
</feature>
<dbReference type="InterPro" id="IPR011250">
    <property type="entry name" value="OMP/PagP_B-barrel"/>
</dbReference>
<dbReference type="EMBL" id="FWPT01000002">
    <property type="protein sequence ID" value="SMA39666.1"/>
    <property type="molecule type" value="Genomic_DNA"/>
</dbReference>
<feature type="domain" description="Outer membrane protein beta-barrel" evidence="3">
    <location>
        <begin position="5"/>
        <end position="165"/>
    </location>
</feature>
<evidence type="ECO:0000256" key="2">
    <source>
        <dbReference type="SAM" id="SignalP"/>
    </source>
</evidence>
<evidence type="ECO:0000313" key="4">
    <source>
        <dbReference type="EMBL" id="SMA39666.1"/>
    </source>
</evidence>
<keyword evidence="5" id="KW-1185">Reference proteome</keyword>
<dbReference type="Gene3D" id="2.40.160.20">
    <property type="match status" value="1"/>
</dbReference>
<organism evidence="4 5">
    <name type="scientific">Parendozoicomonas haliclonae</name>
    <dbReference type="NCBI Taxonomy" id="1960125"/>
    <lineage>
        <taxon>Bacteria</taxon>
        <taxon>Pseudomonadati</taxon>
        <taxon>Pseudomonadota</taxon>
        <taxon>Gammaproteobacteria</taxon>
        <taxon>Oceanospirillales</taxon>
        <taxon>Endozoicomonadaceae</taxon>
        <taxon>Parendozoicomonas</taxon>
    </lineage>
</organism>
<feature type="chain" id="PRO_5010854973" evidence="2">
    <location>
        <begin position="20"/>
        <end position="166"/>
    </location>
</feature>
<dbReference type="OrthoDB" id="5622477at2"/>
<keyword evidence="1 2" id="KW-0732">Signal</keyword>
<evidence type="ECO:0000259" key="3">
    <source>
        <dbReference type="Pfam" id="PF13505"/>
    </source>
</evidence>
<keyword evidence="4" id="KW-0472">Membrane</keyword>